<feature type="region of interest" description="Disordered" evidence="1">
    <location>
        <begin position="469"/>
        <end position="495"/>
    </location>
</feature>
<proteinExistence type="predicted"/>
<sequence length="568" mass="62870">MAPRWPQVDIGPEHINEHATYLKEACNQLQAVDRGKQNQVPWKTVQQYLASTVALIGKVLRQPVMGDILQQVQDAAKCTQNMQKDITIIKNSVGLSTTPLNTANFTGGRSANASWAQVAAQAKRSAPPPQMPQGNTATKTPSTVTAYKDRVVTVKLKDHVISQRYRTHSAAWIRQQVEAAIHGDVATKAIKLVAAHQLKSGDIQIFTSTTAEALQLKENKRWVQGLGENAELIVPTFGVIAHGIPTSTINLKDQKATIQQMLADNYTVIPNAQISYIGWLTKESTLKRASSIVVEFTEPEMANAIIYAGMAWEGHIHQCQLYDRACRIKQCFRCYNYGHIGTQCNASQVCGYCAEQHESKHCQQKGVEGFTPRCAVCKGAHTAWSNACPERRKEMRRVEQAKEIRSVYWHVPLREKTAKPETYRPRNMEARQDDRNQRPDQTQRIRTQAPTATQILEEVISNTAPGLRTAVAPSQAGPSGNAQVPREASAPRTPVADSIEEAWETPATQQESTQRPDPIINLVDPQIMATDVSLSAAGAENSHLNPPCTLWMASRKLLCKTQIHGCKT</sequence>
<organism evidence="2 3">
    <name type="scientific">Pochonia chlamydosporia 170</name>
    <dbReference type="NCBI Taxonomy" id="1380566"/>
    <lineage>
        <taxon>Eukaryota</taxon>
        <taxon>Fungi</taxon>
        <taxon>Dikarya</taxon>
        <taxon>Ascomycota</taxon>
        <taxon>Pezizomycotina</taxon>
        <taxon>Sordariomycetes</taxon>
        <taxon>Hypocreomycetidae</taxon>
        <taxon>Hypocreales</taxon>
        <taxon>Clavicipitaceae</taxon>
        <taxon>Pochonia</taxon>
    </lineage>
</organism>
<dbReference type="GeneID" id="28853871"/>
<evidence type="ECO:0000256" key="1">
    <source>
        <dbReference type="SAM" id="MobiDB-lite"/>
    </source>
</evidence>
<keyword evidence="3" id="KW-1185">Reference proteome</keyword>
<feature type="region of interest" description="Disordered" evidence="1">
    <location>
        <begin position="121"/>
        <end position="141"/>
    </location>
</feature>
<evidence type="ECO:0000313" key="2">
    <source>
        <dbReference type="EMBL" id="OAQ57918.1"/>
    </source>
</evidence>
<feature type="compositionally biased region" description="Polar residues" evidence="1">
    <location>
        <begin position="132"/>
        <end position="141"/>
    </location>
</feature>
<feature type="compositionally biased region" description="Basic and acidic residues" evidence="1">
    <location>
        <begin position="418"/>
        <end position="443"/>
    </location>
</feature>
<dbReference type="Proteomes" id="UP000078397">
    <property type="component" value="Unassembled WGS sequence"/>
</dbReference>
<gene>
    <name evidence="2" type="ORF">VFPPC_11807</name>
</gene>
<dbReference type="AlphaFoldDB" id="A0A179EXL9"/>
<reference evidence="2 3" key="1">
    <citation type="journal article" date="2016" name="PLoS Pathog.">
        <title>Biosynthesis of antibiotic leucinostatins in bio-control fungus Purpureocillium lilacinum and their inhibition on phytophthora revealed by genome mining.</title>
        <authorList>
            <person name="Wang G."/>
            <person name="Liu Z."/>
            <person name="Lin R."/>
            <person name="Li E."/>
            <person name="Mao Z."/>
            <person name="Ling J."/>
            <person name="Yang Y."/>
            <person name="Yin W.B."/>
            <person name="Xie B."/>
        </authorList>
    </citation>
    <scope>NUCLEOTIDE SEQUENCE [LARGE SCALE GENOMIC DNA]</scope>
    <source>
        <strain evidence="2">170</strain>
    </source>
</reference>
<accession>A0A179EXL9</accession>
<dbReference type="EMBL" id="LSBJ02000021">
    <property type="protein sequence ID" value="OAQ57918.1"/>
    <property type="molecule type" value="Genomic_DNA"/>
</dbReference>
<feature type="region of interest" description="Disordered" evidence="1">
    <location>
        <begin position="418"/>
        <end position="450"/>
    </location>
</feature>
<dbReference type="OrthoDB" id="5429923at2759"/>
<evidence type="ECO:0000313" key="3">
    <source>
        <dbReference type="Proteomes" id="UP000078397"/>
    </source>
</evidence>
<dbReference type="RefSeq" id="XP_018136170.1">
    <property type="nucleotide sequence ID" value="XM_018289877.1"/>
</dbReference>
<dbReference type="STRING" id="1380566.A0A179EXL9"/>
<comment type="caution">
    <text evidence="2">The sequence shown here is derived from an EMBL/GenBank/DDBJ whole genome shotgun (WGS) entry which is preliminary data.</text>
</comment>
<dbReference type="KEGG" id="pchm:VFPPC_11807"/>
<name>A0A179EXL9_METCM</name>
<protein>
    <submittedName>
        <fullName evidence="2">Uncharacterized protein</fullName>
    </submittedName>
</protein>